<sequence length="327" mass="36935">MARMYPIKGIASEELRGCSLSNSRLFPPLAALRAFEAVGRLGGIRRAAKELGIDHAVVSRHIRSLENWLDTQMVIRNGSANQLTSEGEEYYKEIYSALTTISTATGKLLHSGNELSFSLWCIPGFAFLWLADHLGDFIASNPNVSVDFRPADNSPDFRTKEVHGDIRYLREWEEADVSRFARRFEFARPYVFPVASPACAAQLPPIQTAADLLDCPLLHENNDLEWLHWLRAQGLDIEDRMPGSRLWHAHLTLNAARQGHGIALANHMLLSDDLEKGRLVRITPRTGDFKPVNFGAYTFLAREDRWNAPVIVRFRKWLQSTMANEPA</sequence>
<evidence type="ECO:0000313" key="6">
    <source>
        <dbReference type="EMBL" id="RKF21227.1"/>
    </source>
</evidence>
<proteinExistence type="inferred from homology"/>
<dbReference type="PROSITE" id="PS50931">
    <property type="entry name" value="HTH_LYSR"/>
    <property type="match status" value="1"/>
</dbReference>
<evidence type="ECO:0000259" key="5">
    <source>
        <dbReference type="PROSITE" id="PS50931"/>
    </source>
</evidence>
<dbReference type="AlphaFoldDB" id="A0A420EKL4"/>
<dbReference type="Pfam" id="PF00126">
    <property type="entry name" value="HTH_1"/>
    <property type="match status" value="1"/>
</dbReference>
<comment type="caution">
    <text evidence="6">The sequence shown here is derived from an EMBL/GenBank/DDBJ whole genome shotgun (WGS) entry which is preliminary data.</text>
</comment>
<keyword evidence="4" id="KW-0804">Transcription</keyword>
<organism evidence="6 7">
    <name type="scientific">Altericroceibacterium spongiae</name>
    <dbReference type="NCBI Taxonomy" id="2320269"/>
    <lineage>
        <taxon>Bacteria</taxon>
        <taxon>Pseudomonadati</taxon>
        <taxon>Pseudomonadota</taxon>
        <taxon>Alphaproteobacteria</taxon>
        <taxon>Sphingomonadales</taxon>
        <taxon>Erythrobacteraceae</taxon>
        <taxon>Altericroceibacterium</taxon>
    </lineage>
</organism>
<dbReference type="GO" id="GO:0043565">
    <property type="term" value="F:sequence-specific DNA binding"/>
    <property type="evidence" value="ECO:0007669"/>
    <property type="project" value="TreeGrafter"/>
</dbReference>
<keyword evidence="3" id="KW-0238">DNA-binding</keyword>
<evidence type="ECO:0000256" key="3">
    <source>
        <dbReference type="ARBA" id="ARBA00023125"/>
    </source>
</evidence>
<reference evidence="6 7" key="1">
    <citation type="submission" date="2018-09" db="EMBL/GenBank/DDBJ databases">
        <title>Altererythrobacter spongiae sp. nov., isolated from a marine sponge.</title>
        <authorList>
            <person name="Zhuang L."/>
            <person name="Luo L."/>
        </authorList>
    </citation>
    <scope>NUCLEOTIDE SEQUENCE [LARGE SCALE GENOMIC DNA]</scope>
    <source>
        <strain evidence="6 7">HN-Y73</strain>
    </source>
</reference>
<evidence type="ECO:0000313" key="7">
    <source>
        <dbReference type="Proteomes" id="UP000284395"/>
    </source>
</evidence>
<dbReference type="InterPro" id="IPR036390">
    <property type="entry name" value="WH_DNA-bd_sf"/>
</dbReference>
<comment type="similarity">
    <text evidence="1">Belongs to the LysR transcriptional regulatory family.</text>
</comment>
<dbReference type="InterPro" id="IPR036388">
    <property type="entry name" value="WH-like_DNA-bd_sf"/>
</dbReference>
<dbReference type="GO" id="GO:0003700">
    <property type="term" value="F:DNA-binding transcription factor activity"/>
    <property type="evidence" value="ECO:0007669"/>
    <property type="project" value="InterPro"/>
</dbReference>
<dbReference type="InterPro" id="IPR005119">
    <property type="entry name" value="LysR_subst-bd"/>
</dbReference>
<evidence type="ECO:0000256" key="1">
    <source>
        <dbReference type="ARBA" id="ARBA00009437"/>
    </source>
</evidence>
<dbReference type="InterPro" id="IPR058163">
    <property type="entry name" value="LysR-type_TF_proteobact-type"/>
</dbReference>
<dbReference type="SUPFAM" id="SSF46785">
    <property type="entry name" value="Winged helix' DNA-binding domain"/>
    <property type="match status" value="1"/>
</dbReference>
<evidence type="ECO:0000256" key="4">
    <source>
        <dbReference type="ARBA" id="ARBA00023163"/>
    </source>
</evidence>
<dbReference type="SUPFAM" id="SSF53850">
    <property type="entry name" value="Periplasmic binding protein-like II"/>
    <property type="match status" value="1"/>
</dbReference>
<name>A0A420EKL4_9SPHN</name>
<evidence type="ECO:0000256" key="2">
    <source>
        <dbReference type="ARBA" id="ARBA00023015"/>
    </source>
</evidence>
<protein>
    <submittedName>
        <fullName evidence="6">LysR family transcriptional regulator</fullName>
    </submittedName>
</protein>
<dbReference type="Gene3D" id="3.40.190.10">
    <property type="entry name" value="Periplasmic binding protein-like II"/>
    <property type="match status" value="2"/>
</dbReference>
<gene>
    <name evidence="6" type="ORF">D6851_10005</name>
</gene>
<dbReference type="InterPro" id="IPR000847">
    <property type="entry name" value="LysR_HTH_N"/>
</dbReference>
<dbReference type="PANTHER" id="PTHR30537:SF79">
    <property type="entry name" value="TRANSCRIPTIONAL REGULATOR-RELATED"/>
    <property type="match status" value="1"/>
</dbReference>
<dbReference type="OrthoDB" id="9813056at2"/>
<keyword evidence="7" id="KW-1185">Reference proteome</keyword>
<dbReference type="Pfam" id="PF03466">
    <property type="entry name" value="LysR_substrate"/>
    <property type="match status" value="1"/>
</dbReference>
<dbReference type="EMBL" id="RAPF01000004">
    <property type="protein sequence ID" value="RKF21227.1"/>
    <property type="molecule type" value="Genomic_DNA"/>
</dbReference>
<dbReference type="Gene3D" id="1.10.10.10">
    <property type="entry name" value="Winged helix-like DNA-binding domain superfamily/Winged helix DNA-binding domain"/>
    <property type="match status" value="1"/>
</dbReference>
<feature type="domain" description="HTH lysR-type" evidence="5">
    <location>
        <begin position="27"/>
        <end position="84"/>
    </location>
</feature>
<accession>A0A420EKL4</accession>
<dbReference type="Proteomes" id="UP000284395">
    <property type="component" value="Unassembled WGS sequence"/>
</dbReference>
<keyword evidence="2" id="KW-0805">Transcription regulation</keyword>
<dbReference type="PANTHER" id="PTHR30537">
    <property type="entry name" value="HTH-TYPE TRANSCRIPTIONAL REGULATOR"/>
    <property type="match status" value="1"/>
</dbReference>
<dbReference type="GO" id="GO:0006351">
    <property type="term" value="P:DNA-templated transcription"/>
    <property type="evidence" value="ECO:0007669"/>
    <property type="project" value="TreeGrafter"/>
</dbReference>